<organism evidence="2 3">
    <name type="scientific">Cuscuta epithymum</name>
    <dbReference type="NCBI Taxonomy" id="186058"/>
    <lineage>
        <taxon>Eukaryota</taxon>
        <taxon>Viridiplantae</taxon>
        <taxon>Streptophyta</taxon>
        <taxon>Embryophyta</taxon>
        <taxon>Tracheophyta</taxon>
        <taxon>Spermatophyta</taxon>
        <taxon>Magnoliopsida</taxon>
        <taxon>eudicotyledons</taxon>
        <taxon>Gunneridae</taxon>
        <taxon>Pentapetalae</taxon>
        <taxon>asterids</taxon>
        <taxon>lamiids</taxon>
        <taxon>Solanales</taxon>
        <taxon>Convolvulaceae</taxon>
        <taxon>Cuscuteae</taxon>
        <taxon>Cuscuta</taxon>
        <taxon>Cuscuta subgen. Cuscuta</taxon>
    </lineage>
</organism>
<evidence type="ECO:0000256" key="1">
    <source>
        <dbReference type="SAM" id="MobiDB-lite"/>
    </source>
</evidence>
<protein>
    <submittedName>
        <fullName evidence="2">Uncharacterized protein</fullName>
    </submittedName>
</protein>
<feature type="compositionally biased region" description="Low complexity" evidence="1">
    <location>
        <begin position="112"/>
        <end position="129"/>
    </location>
</feature>
<feature type="region of interest" description="Disordered" evidence="1">
    <location>
        <begin position="112"/>
        <end position="158"/>
    </location>
</feature>
<evidence type="ECO:0000313" key="2">
    <source>
        <dbReference type="EMBL" id="CAH9058456.1"/>
    </source>
</evidence>
<dbReference type="PANTHER" id="PTHR47481">
    <property type="match status" value="1"/>
</dbReference>
<dbReference type="PANTHER" id="PTHR47481:SF42">
    <property type="entry name" value="RHO GTPASE-ACTIVATING PROTEIN GACK-LIKE"/>
    <property type="match status" value="1"/>
</dbReference>
<feature type="compositionally biased region" description="Basic residues" evidence="1">
    <location>
        <begin position="130"/>
        <end position="149"/>
    </location>
</feature>
<proteinExistence type="predicted"/>
<gene>
    <name evidence="2" type="ORF">CEPIT_LOCUS1242</name>
</gene>
<comment type="caution">
    <text evidence="2">The sequence shown here is derived from an EMBL/GenBank/DDBJ whole genome shotgun (WGS) entry which is preliminary data.</text>
</comment>
<reference evidence="2" key="1">
    <citation type="submission" date="2022-07" db="EMBL/GenBank/DDBJ databases">
        <authorList>
            <person name="Macas J."/>
            <person name="Novak P."/>
            <person name="Neumann P."/>
        </authorList>
    </citation>
    <scope>NUCLEOTIDE SEQUENCE</scope>
</reference>
<dbReference type="Proteomes" id="UP001152523">
    <property type="component" value="Unassembled WGS sequence"/>
</dbReference>
<dbReference type="AlphaFoldDB" id="A0AAV0BZ78"/>
<name>A0AAV0BZ78_9ASTE</name>
<dbReference type="Pfam" id="PF14223">
    <property type="entry name" value="Retrotran_gag_2"/>
    <property type="match status" value="1"/>
</dbReference>
<evidence type="ECO:0000313" key="3">
    <source>
        <dbReference type="Proteomes" id="UP001152523"/>
    </source>
</evidence>
<dbReference type="EMBL" id="CAMAPF010000008">
    <property type="protein sequence ID" value="CAH9058456.1"/>
    <property type="molecule type" value="Genomic_DNA"/>
</dbReference>
<keyword evidence="3" id="KW-1185">Reference proteome</keyword>
<sequence length="340" mass="36922">MSASLARSMELKRQLTTSRKGPNQSVEHYLRDIKIIADNLASINDPVAPRELFKTILMGLGRDYESLITSVGLFPESFTFERLRNCLIEKEQTIQYMRTLEEPPQAQAFAVQAQAAGQPPPNGGQQQRGRGYRGRGGRGQRGRGGRGQRGRGYAPHQHGYGFPPPMGYGYPPPGYVPGGAPHAGILGAPGSAGISVQSHVYTYALSASCTNRGYAGSSSVEGNSVPHPVVCQICYAPGHPASTCPSRFVQPAAPALAAQAPDATDIVWYPDSGASAHMTPHPVYYGNTPVTRRPLLLSPELRSFPLVLPVLVISRTREEAPIPVQWRKHLYHSKENGTYW</sequence>
<accession>A0AAV0BZ78</accession>